<evidence type="ECO:0000313" key="2">
    <source>
        <dbReference type="Proteomes" id="UP000005850"/>
    </source>
</evidence>
<gene>
    <name evidence="1" type="ORF">BRLA_c024970</name>
</gene>
<reference evidence="1 2" key="1">
    <citation type="journal article" date="2011" name="J. Bacteriol.">
        <title>Genome sequence of Brevibacillus laterosporus LMG 15441, a pathogen of invertebrates.</title>
        <authorList>
            <person name="Djukic M."/>
            <person name="Poehlein A."/>
            <person name="Thurmer A."/>
            <person name="Daniel R."/>
        </authorList>
    </citation>
    <scope>NUCLEOTIDE SEQUENCE [LARGE SCALE GENOMIC DNA]</scope>
    <source>
        <strain evidence="1 2">LMG 15441</strain>
    </source>
</reference>
<keyword evidence="2" id="KW-1185">Reference proteome</keyword>
<accession>A0A075R2Q6</accession>
<dbReference type="HOGENOM" id="CLU_3363699_0_0_9"/>
<dbReference type="EMBL" id="CP007806">
    <property type="protein sequence ID" value="AIG26817.1"/>
    <property type="molecule type" value="Genomic_DNA"/>
</dbReference>
<dbReference type="AlphaFoldDB" id="A0A075R2Q6"/>
<dbReference type="KEGG" id="blr:BRLA_c024970"/>
<name>A0A075R2Q6_BRELA</name>
<protein>
    <submittedName>
        <fullName evidence="1">Uncharacterized protein</fullName>
    </submittedName>
</protein>
<sequence length="35" mass="3827">MLLPSDINGGSASMNVSVFIVTAMFQKVHYPQMVL</sequence>
<proteinExistence type="predicted"/>
<evidence type="ECO:0000313" key="1">
    <source>
        <dbReference type="EMBL" id="AIG26817.1"/>
    </source>
</evidence>
<dbReference type="Proteomes" id="UP000005850">
    <property type="component" value="Chromosome"/>
</dbReference>
<organism evidence="1 2">
    <name type="scientific">Brevibacillus laterosporus LMG 15441</name>
    <dbReference type="NCBI Taxonomy" id="1042163"/>
    <lineage>
        <taxon>Bacteria</taxon>
        <taxon>Bacillati</taxon>
        <taxon>Bacillota</taxon>
        <taxon>Bacilli</taxon>
        <taxon>Bacillales</taxon>
        <taxon>Paenibacillaceae</taxon>
        <taxon>Brevibacillus</taxon>
    </lineage>
</organism>